<name>A0AAD7ZBY5_DIPPU</name>
<feature type="compositionally biased region" description="Basic and acidic residues" evidence="1">
    <location>
        <begin position="187"/>
        <end position="204"/>
    </location>
</feature>
<evidence type="ECO:0000313" key="2">
    <source>
        <dbReference type="EMBL" id="KAJ9577507.1"/>
    </source>
</evidence>
<evidence type="ECO:0000256" key="1">
    <source>
        <dbReference type="SAM" id="MobiDB-lite"/>
    </source>
</evidence>
<feature type="region of interest" description="Disordered" evidence="1">
    <location>
        <begin position="1"/>
        <end position="26"/>
    </location>
</feature>
<dbReference type="AlphaFoldDB" id="A0AAD7ZBY5"/>
<reference evidence="2" key="1">
    <citation type="journal article" date="2023" name="IScience">
        <title>Live-bearing cockroach genome reveals convergent evolutionary mechanisms linked to viviparity in insects and beyond.</title>
        <authorList>
            <person name="Fouks B."/>
            <person name="Harrison M.C."/>
            <person name="Mikhailova A.A."/>
            <person name="Marchal E."/>
            <person name="English S."/>
            <person name="Carruthers M."/>
            <person name="Jennings E.C."/>
            <person name="Chiamaka E.L."/>
            <person name="Frigard R.A."/>
            <person name="Pippel M."/>
            <person name="Attardo G.M."/>
            <person name="Benoit J.B."/>
            <person name="Bornberg-Bauer E."/>
            <person name="Tobe S.S."/>
        </authorList>
    </citation>
    <scope>NUCLEOTIDE SEQUENCE</scope>
    <source>
        <strain evidence="2">Stay&amp;Tobe</strain>
    </source>
</reference>
<evidence type="ECO:0000313" key="3">
    <source>
        <dbReference type="Proteomes" id="UP001233999"/>
    </source>
</evidence>
<feature type="region of interest" description="Disordered" evidence="1">
    <location>
        <begin position="182"/>
        <end position="204"/>
    </location>
</feature>
<protein>
    <submittedName>
        <fullName evidence="2">Uncharacterized protein</fullName>
    </submittedName>
</protein>
<organism evidence="2 3">
    <name type="scientific">Diploptera punctata</name>
    <name type="common">Pacific beetle cockroach</name>
    <dbReference type="NCBI Taxonomy" id="6984"/>
    <lineage>
        <taxon>Eukaryota</taxon>
        <taxon>Metazoa</taxon>
        <taxon>Ecdysozoa</taxon>
        <taxon>Arthropoda</taxon>
        <taxon>Hexapoda</taxon>
        <taxon>Insecta</taxon>
        <taxon>Pterygota</taxon>
        <taxon>Neoptera</taxon>
        <taxon>Polyneoptera</taxon>
        <taxon>Dictyoptera</taxon>
        <taxon>Blattodea</taxon>
        <taxon>Blaberoidea</taxon>
        <taxon>Blaberidae</taxon>
        <taxon>Diplopterinae</taxon>
        <taxon>Diploptera</taxon>
    </lineage>
</organism>
<feature type="compositionally biased region" description="Basic and acidic residues" evidence="1">
    <location>
        <begin position="1"/>
        <end position="13"/>
    </location>
</feature>
<accession>A0AAD7ZBY5</accession>
<keyword evidence="3" id="KW-1185">Reference proteome</keyword>
<proteinExistence type="predicted"/>
<reference evidence="2" key="2">
    <citation type="submission" date="2023-05" db="EMBL/GenBank/DDBJ databases">
        <authorList>
            <person name="Fouks B."/>
        </authorList>
    </citation>
    <scope>NUCLEOTIDE SEQUENCE</scope>
    <source>
        <strain evidence="2">Stay&amp;Tobe</strain>
        <tissue evidence="2">Testes</tissue>
    </source>
</reference>
<comment type="caution">
    <text evidence="2">The sequence shown here is derived from an EMBL/GenBank/DDBJ whole genome shotgun (WGS) entry which is preliminary data.</text>
</comment>
<sequence length="204" mass="22969">MNSEDKAESHSNGDDGETPELTDISHNIRVRHKPDLYDLDKFRAVGLLNRHACQEGSISNVKDELISVHQVFVKEEGIPSAENEVIDGGEVVLDSVDGSNHMLPVVVEETETSIVEEIIQRGEMGTGEGDMEADEPNDEMSRMRGEMLPPLHMKYPGNIPRGRRNQIKYKVISNEADYISSMEDSNEFSRKLIDKNDPRSRLHL</sequence>
<dbReference type="EMBL" id="JASPKZ010009355">
    <property type="protein sequence ID" value="KAJ9577507.1"/>
    <property type="molecule type" value="Genomic_DNA"/>
</dbReference>
<dbReference type="Proteomes" id="UP001233999">
    <property type="component" value="Unassembled WGS sequence"/>
</dbReference>
<gene>
    <name evidence="2" type="ORF">L9F63_005880</name>
</gene>
<feature type="non-terminal residue" evidence="2">
    <location>
        <position position="1"/>
    </location>
</feature>